<dbReference type="InterPro" id="IPR008767">
    <property type="entry name" value="Phage_SPP1_head-tail_adaptor"/>
</dbReference>
<dbReference type="Pfam" id="PF05521">
    <property type="entry name" value="Phage_HCP"/>
    <property type="match status" value="1"/>
</dbReference>
<proteinExistence type="predicted"/>
<dbReference type="EMBL" id="JAEDAQ010000003">
    <property type="protein sequence ID" value="MBH9580368.1"/>
    <property type="molecule type" value="Genomic_DNA"/>
</dbReference>
<dbReference type="Proteomes" id="UP000597038">
    <property type="component" value="Unassembled WGS sequence"/>
</dbReference>
<comment type="caution">
    <text evidence="1">The sequence shown here is derived from an EMBL/GenBank/DDBJ whole genome shotgun (WGS) entry which is preliminary data.</text>
</comment>
<protein>
    <submittedName>
        <fullName evidence="1">Phage head closure protein</fullName>
    </submittedName>
</protein>
<dbReference type="InterPro" id="IPR038666">
    <property type="entry name" value="SSP1_head-tail_sf"/>
</dbReference>
<gene>
    <name evidence="1" type="ORF">I9026_03175</name>
</gene>
<evidence type="ECO:0000313" key="1">
    <source>
        <dbReference type="EMBL" id="MBH9580368.1"/>
    </source>
</evidence>
<dbReference type="NCBIfam" id="TIGR01563">
    <property type="entry name" value="gp16_SPP1"/>
    <property type="match status" value="1"/>
</dbReference>
<accession>A0ABS0QNW1</accession>
<dbReference type="RefSeq" id="WP_115902528.1">
    <property type="nucleotide sequence ID" value="NZ_JAEDAQ010000003.1"/>
</dbReference>
<keyword evidence="2" id="KW-1185">Reference proteome</keyword>
<reference evidence="1 2" key="1">
    <citation type="submission" date="2020-12" db="EMBL/GenBank/DDBJ databases">
        <title>Genomic analysis of Staphylococcus felis from a cat with skin infection.</title>
        <authorList>
            <person name="Aslantas O."/>
            <person name="Keskin O."/>
            <person name="Buyukaltay K."/>
            <person name="Gullu Yucetepe A."/>
        </authorList>
    </citation>
    <scope>NUCLEOTIDE SEQUENCE [LARGE SCALE GENOMIC DNA]</scope>
    <source>
        <strain evidence="1 2">HARRANVET</strain>
    </source>
</reference>
<name>A0ABS0QNW1_9STAP</name>
<dbReference type="Gene3D" id="2.40.10.270">
    <property type="entry name" value="Bacteriophage SPP1 head-tail adaptor protein"/>
    <property type="match status" value="1"/>
</dbReference>
<evidence type="ECO:0000313" key="2">
    <source>
        <dbReference type="Proteomes" id="UP000597038"/>
    </source>
</evidence>
<sequence length="105" mass="12080">MAYHFNNRIEIIEKQHDFSSPEPDAPRVNVTIAKPYADIKTLRGSEYMTMIGDVVKQPIRFIIRYRDGIKTHHIVKYNGKEYKIESLANDDGKNHTITIFASSLG</sequence>
<organism evidence="1 2">
    <name type="scientific">Staphylococcus felis</name>
    <dbReference type="NCBI Taxonomy" id="46127"/>
    <lineage>
        <taxon>Bacteria</taxon>
        <taxon>Bacillati</taxon>
        <taxon>Bacillota</taxon>
        <taxon>Bacilli</taxon>
        <taxon>Bacillales</taxon>
        <taxon>Staphylococcaceae</taxon>
        <taxon>Staphylococcus</taxon>
    </lineage>
</organism>